<dbReference type="GO" id="GO:0016020">
    <property type="term" value="C:membrane"/>
    <property type="evidence" value="ECO:0007669"/>
    <property type="project" value="TreeGrafter"/>
</dbReference>
<evidence type="ECO:0000256" key="1">
    <source>
        <dbReference type="ARBA" id="ARBA00008304"/>
    </source>
</evidence>
<dbReference type="GO" id="GO:0005794">
    <property type="term" value="C:Golgi apparatus"/>
    <property type="evidence" value="ECO:0007669"/>
    <property type="project" value="TreeGrafter"/>
</dbReference>
<dbReference type="SUPFAM" id="SSF48371">
    <property type="entry name" value="ARM repeat"/>
    <property type="match status" value="2"/>
</dbReference>
<feature type="region of interest" description="Disordered" evidence="2">
    <location>
        <begin position="743"/>
        <end position="762"/>
    </location>
</feature>
<evidence type="ECO:0000313" key="4">
    <source>
        <dbReference type="EMBL" id="KND00764.1"/>
    </source>
</evidence>
<dbReference type="Pfam" id="PF25808">
    <property type="entry name" value="TPR_LAA1_C"/>
    <property type="match status" value="1"/>
</dbReference>
<dbReference type="PANTHER" id="PTHR21663">
    <property type="entry name" value="HYPOTHETICAL HEAT DOMAIN-CONTAINING"/>
    <property type="match status" value="1"/>
</dbReference>
<dbReference type="GeneID" id="27687362"/>
<dbReference type="Proteomes" id="UP000053201">
    <property type="component" value="Unassembled WGS sequence"/>
</dbReference>
<keyword evidence="5" id="KW-1185">Reference proteome</keyword>
<accession>A0A0L0HIW1</accession>
<name>A0A0L0HIW1_SPIPD</name>
<dbReference type="PANTHER" id="PTHR21663:SF0">
    <property type="entry name" value="HEAT REPEAT-CONTAINING PROTEIN 5B"/>
    <property type="match status" value="1"/>
</dbReference>
<protein>
    <recommendedName>
        <fullName evidence="3">LAA1-like C-terminal TPR repeats domain-containing protein</fullName>
    </recommendedName>
</protein>
<dbReference type="Pfam" id="PF20210">
    <property type="entry name" value="Laa1_Sip1_HTR5"/>
    <property type="match status" value="1"/>
</dbReference>
<dbReference type="InterPro" id="IPR016024">
    <property type="entry name" value="ARM-type_fold"/>
</dbReference>
<dbReference type="GO" id="GO:0006897">
    <property type="term" value="P:endocytosis"/>
    <property type="evidence" value="ECO:0007669"/>
    <property type="project" value="TreeGrafter"/>
</dbReference>
<dbReference type="eggNOG" id="KOG1822">
    <property type="taxonomic scope" value="Eukaryota"/>
</dbReference>
<evidence type="ECO:0000256" key="2">
    <source>
        <dbReference type="SAM" id="MobiDB-lite"/>
    </source>
</evidence>
<evidence type="ECO:0000259" key="3">
    <source>
        <dbReference type="Pfam" id="PF25808"/>
    </source>
</evidence>
<feature type="domain" description="LAA1-like C-terminal TPR repeats" evidence="3">
    <location>
        <begin position="1976"/>
        <end position="2142"/>
    </location>
</feature>
<sequence>MAAAFVADFAGAPGSAGLVEASASKPVIPDSFHFDEEKFNAADTTEKKELFLFQWLSILARDLNKSSLDTIKAGQADLEKTLLKFLASTNPKPSRPIRRLISRCLVVIYMNGDSRTLFDTLSAVQGMMVNKKLEDPSLRIAAVYCVGILSETHGGKLMSLFPETVTSLLKLYKNAKESDVALRYETIVALTRSLKGAGKGATDVMVKDIVKVAKACVADKLPLMRIVSVELLQAVYEHTLQAPPAKLDEYESLLATTMKALESANYGVRRGIASFVATLLNLSQQPMQKKATAKKGQKGAVAEPEAGNASSATEQNILTVEEMLGLFCTLCTKATSREMRVGIIEAYAVTLKRLGVKFVEGNYATIVKNVVDMATHPKLTTTPVDTIFMRESAGFLLRDAVGKMLSEVAQVNAMKELGNGWLRKWPPVLGTDVAPSEHALVCILNELAALLIDLGPAAAGEEGAVVEPLFKLVAHPSRSVNLALAWCLRALSLALPSHLSQLISKMMALIQKDLVHLHGDKPEFLNRFIGYGNALAALISAAPSHTLYVSFEIMARIFGLSVQLLKSASVSKDYRAMAAQTRVAWTLIGALMCLGPDFVRVHTSQLLLIWKNVFPKPGAKDNTTRTEAEWEYLLTSKEAALAALYSFMIYNPKEVTSTDVAKRIALFLNNTLSFMLALPIVYTSTGPLPPGAPNPELIFVRMESFLRRRLFVCFKVLNPPATYEMSYSLLLRAALDVFAPDPEKMQERFGPPPTSPDKANQAAAQQSLLTSLLEGSVVHVASTLGAEDRGIARVLNRDTDVQALENLIEQQVPGSLENDPHCLYLQTKIQDTPSNNMHTYELVNSRPSPPPIHIATVDAAIELFALLLPLQNPAVQESLMEQLISLTKYPGTKIPPGRKRAMQLNIMAAVIGVLKHVMVKKGALASGKVSVAIRDLVEEFLTGPDPVFRTLSCEVLGRLARIVGTATFVNPLIQNLVDNVVKNRDPDVRAGSSLALGYILSYVGGMAASSQLKTVVGILHSLATDPHPLVHTWALHSLWLVIESAGLMYGPFVNSTLSVAVKLLMSESHEITAAAANEQGKNSNNEVYPSIGRILYALVGVIGPELQMSTKVRELCFSLYEELKNEEDPFVVVEAIRCIQHFILFAPKHVDIFTLIPFLQLQLTGNYNTQGYLTRKAAVTCLYQLTQRSPDLVLEAAVNNQLEEQLFALLDMETDGTVRDEIRDTLTNLLKHVAPERPSRWLDLCKSILSKTGGPVGAAPTVDIATIANPASVIGATHEEDDDDIFGVDHSDAEQAGRTEGGGPASAVGTAPGAPLSISAKLVLLLLMPRWRTQGFALACLRQLLFVMRDTKVKEHFDLGLARTAVERQGRKLDLLVFRLADLIRMAFSAATANVNDLRLEGLKLLREILEIFAAALDPDYEDHALLEQYQAQIGAALTPAFANDSAPDVLSLACHVSAVYIGSGINRDLGTLSRVLRLLTAVMERFKDNANTSAGQTTPHADVLLRISIVTAWANLHIASFTHRYLEEVTKPNLPTLADLWMSTLQDYAKVKLDPDVLSNAAGDPSARSSMDSYLEATRHVVLPFYRKSWLFIMQALTSLVDTQPDLFVKQLHGTVPEEDVRLPKTFYVLFGLCVEALSTTGLGAGGTVKLGGIPGLTAGGNISNTAAQKSEREETIMSKVCLESLKRLLTPVVVGHEFLDPPMFLEVMNLFDKLVQTEDVPVQIHVVQIARQIVLEFGDYLVTNDAGLSSHEGSLSSSLDTAGSPLTENLSIASVKGLNAKVYKVVKLLFDVFAYHVPTLSNNPTSTVTANRNLTPDTVALLSCALDTLTVLTTSVGVREQFSAELVPIAFFLYLAILSNDKFQEDLAPRVLLYVKTCVDALDNAQPGNEDARRIIAQTLQSAVSTLLDIFDYEIWTTTADSSSQESDEVNSVMIKNGLLASVVIITSSPMLSHHPGNQERLVKCLGRSLRHFSEQLPLISLQCIRTLLVATAKSTLMPAWLGVMYVRLLLPLVTAWLLDCAEELAGSSAPSTKVPIIEEGLKMLLLFYGMAELQKKKLALLSIVVPVFIHFISDFPDGQVPSFTSSSARQLHIFACQTLLQVAAQHPQQFKVAIAGLKESQRDILQRGLQSVVTLQQQNVGRERDSVSGLDSGVTEGDRNATPKIALKSFANFG</sequence>
<dbReference type="InterPro" id="IPR011989">
    <property type="entry name" value="ARM-like"/>
</dbReference>
<dbReference type="FunCoup" id="A0A0L0HIW1">
    <property type="interactions" value="224"/>
</dbReference>
<comment type="similarity">
    <text evidence="1">Belongs to the HEATR5 family.</text>
</comment>
<dbReference type="InterPro" id="IPR046837">
    <property type="entry name" value="Laa1/Sip1/HEATR5-like_HEAT"/>
</dbReference>
<dbReference type="GO" id="GO:0042147">
    <property type="term" value="P:retrograde transport, endosome to Golgi"/>
    <property type="evidence" value="ECO:0007669"/>
    <property type="project" value="TreeGrafter"/>
</dbReference>
<reference evidence="4 5" key="1">
    <citation type="submission" date="2009-08" db="EMBL/GenBank/DDBJ databases">
        <title>The Genome Sequence of Spizellomyces punctatus strain DAOM BR117.</title>
        <authorList>
            <consortium name="The Broad Institute Genome Sequencing Platform"/>
            <person name="Russ C."/>
            <person name="Cuomo C."/>
            <person name="Shea T."/>
            <person name="Young S.K."/>
            <person name="Zeng Q."/>
            <person name="Koehrsen M."/>
            <person name="Haas B."/>
            <person name="Borodovsky M."/>
            <person name="Guigo R."/>
            <person name="Alvarado L."/>
            <person name="Berlin A."/>
            <person name="Bochicchio J."/>
            <person name="Borenstein D."/>
            <person name="Chapman S."/>
            <person name="Chen Z."/>
            <person name="Engels R."/>
            <person name="Freedman E."/>
            <person name="Gellesch M."/>
            <person name="Goldberg J."/>
            <person name="Griggs A."/>
            <person name="Gujja S."/>
            <person name="Heiman D."/>
            <person name="Hepburn T."/>
            <person name="Howarth C."/>
            <person name="Jen D."/>
            <person name="Larson L."/>
            <person name="Lewis B."/>
            <person name="Mehta T."/>
            <person name="Park D."/>
            <person name="Pearson M."/>
            <person name="Roberts A."/>
            <person name="Saif S."/>
            <person name="Shenoy N."/>
            <person name="Sisk P."/>
            <person name="Stolte C."/>
            <person name="Sykes S."/>
            <person name="Thomson T."/>
            <person name="Walk T."/>
            <person name="White J."/>
            <person name="Yandava C."/>
            <person name="Burger G."/>
            <person name="Gray M.W."/>
            <person name="Holland P.W.H."/>
            <person name="King N."/>
            <person name="Lang F.B.F."/>
            <person name="Roger A.J."/>
            <person name="Ruiz-Trillo I."/>
            <person name="Lander E."/>
            <person name="Nusbaum C."/>
        </authorList>
    </citation>
    <scope>NUCLEOTIDE SEQUENCE [LARGE SCALE GENOMIC DNA]</scope>
    <source>
        <strain evidence="4 5">DAOM BR117</strain>
    </source>
</reference>
<organism evidence="4 5">
    <name type="scientific">Spizellomyces punctatus (strain DAOM BR117)</name>
    <dbReference type="NCBI Taxonomy" id="645134"/>
    <lineage>
        <taxon>Eukaryota</taxon>
        <taxon>Fungi</taxon>
        <taxon>Fungi incertae sedis</taxon>
        <taxon>Chytridiomycota</taxon>
        <taxon>Chytridiomycota incertae sedis</taxon>
        <taxon>Chytridiomycetes</taxon>
        <taxon>Spizellomycetales</taxon>
        <taxon>Spizellomycetaceae</taxon>
        <taxon>Spizellomyces</taxon>
    </lineage>
</organism>
<dbReference type="InParanoid" id="A0A0L0HIW1"/>
<dbReference type="RefSeq" id="XP_016608803.1">
    <property type="nucleotide sequence ID" value="XM_016752126.1"/>
</dbReference>
<dbReference type="OMA" id="YPQVIQE"/>
<dbReference type="STRING" id="645134.A0A0L0HIW1"/>
<dbReference type="GO" id="GO:0008104">
    <property type="term" value="P:intracellular protein localization"/>
    <property type="evidence" value="ECO:0007669"/>
    <property type="project" value="TreeGrafter"/>
</dbReference>
<dbReference type="VEuPathDB" id="FungiDB:SPPG_03877"/>
<gene>
    <name evidence="4" type="ORF">SPPG_03877</name>
</gene>
<dbReference type="InterPro" id="IPR040108">
    <property type="entry name" value="Laa1/Sip1/HEATR5"/>
</dbReference>
<dbReference type="GO" id="GO:0030139">
    <property type="term" value="C:endocytic vesicle"/>
    <property type="evidence" value="ECO:0007669"/>
    <property type="project" value="TreeGrafter"/>
</dbReference>
<dbReference type="Gene3D" id="1.25.10.10">
    <property type="entry name" value="Leucine-rich Repeat Variant"/>
    <property type="match status" value="2"/>
</dbReference>
<evidence type="ECO:0000313" key="5">
    <source>
        <dbReference type="Proteomes" id="UP000053201"/>
    </source>
</evidence>
<dbReference type="OrthoDB" id="192608at2759"/>
<proteinExistence type="inferred from homology"/>
<dbReference type="InterPro" id="IPR057981">
    <property type="entry name" value="TPR_LAA1-like_C"/>
</dbReference>
<dbReference type="EMBL" id="KQ257455">
    <property type="protein sequence ID" value="KND00764.1"/>
    <property type="molecule type" value="Genomic_DNA"/>
</dbReference>
<dbReference type="GO" id="GO:0005829">
    <property type="term" value="C:cytosol"/>
    <property type="evidence" value="ECO:0007669"/>
    <property type="project" value="GOC"/>
</dbReference>
<dbReference type="Pfam" id="PF25468">
    <property type="entry name" value="HEAT_HEATR5A"/>
    <property type="match status" value="1"/>
</dbReference>